<dbReference type="OrthoDB" id="2126698at2759"/>
<evidence type="ECO:0000313" key="3">
    <source>
        <dbReference type="Proteomes" id="UP000324897"/>
    </source>
</evidence>
<dbReference type="Gramene" id="TVT99751">
    <property type="protein sequence ID" value="TVT99751"/>
    <property type="gene ID" value="EJB05_54866"/>
</dbReference>
<keyword evidence="1" id="KW-0812">Transmembrane</keyword>
<gene>
    <name evidence="2" type="ORF">EJB05_54866</name>
</gene>
<dbReference type="EMBL" id="RWGY01000682">
    <property type="protein sequence ID" value="TVT99751.1"/>
    <property type="molecule type" value="Genomic_DNA"/>
</dbReference>
<proteinExistence type="predicted"/>
<evidence type="ECO:0000313" key="2">
    <source>
        <dbReference type="EMBL" id="TVT99751.1"/>
    </source>
</evidence>
<comment type="caution">
    <text evidence="2">The sequence shown here is derived from an EMBL/GenBank/DDBJ whole genome shotgun (WGS) entry which is preliminary data.</text>
</comment>
<keyword evidence="1" id="KW-0472">Membrane</keyword>
<reference evidence="2 3" key="1">
    <citation type="journal article" date="2019" name="Sci. Rep.">
        <title>A high-quality genome of Eragrostis curvula grass provides insights into Poaceae evolution and supports new strategies to enhance forage quality.</title>
        <authorList>
            <person name="Carballo J."/>
            <person name="Santos B.A.C.M."/>
            <person name="Zappacosta D."/>
            <person name="Garbus I."/>
            <person name="Selva J.P."/>
            <person name="Gallo C.A."/>
            <person name="Diaz A."/>
            <person name="Albertini E."/>
            <person name="Caccamo M."/>
            <person name="Echenique V."/>
        </authorList>
    </citation>
    <scope>NUCLEOTIDE SEQUENCE [LARGE SCALE GENOMIC DNA]</scope>
    <source>
        <strain evidence="3">cv. Victoria</strain>
        <tissue evidence="2">Leaf</tissue>
    </source>
</reference>
<feature type="transmembrane region" description="Helical" evidence="1">
    <location>
        <begin position="35"/>
        <end position="56"/>
    </location>
</feature>
<sequence length="124" mass="13836">MEMTEHSGAGDAELRRHRRHTRGRLLAAWPGRNGAALAIVVSYFCNTSYLALYVRLAPSCKKTWTGFSREAFRGIPAFLKLAVPSSMMLCLEGWAFELLMLLSGFLSNPKLALRESPSLPCARY</sequence>
<dbReference type="Proteomes" id="UP000324897">
    <property type="component" value="Unassembled WGS sequence"/>
</dbReference>
<keyword evidence="1" id="KW-1133">Transmembrane helix</keyword>
<name>A0A5J9SL80_9POAL</name>
<feature type="non-terminal residue" evidence="2">
    <location>
        <position position="1"/>
    </location>
</feature>
<protein>
    <recommendedName>
        <fullName evidence="4">Amino acid transporter transmembrane domain-containing protein</fullName>
    </recommendedName>
</protein>
<keyword evidence="3" id="KW-1185">Reference proteome</keyword>
<accession>A0A5J9SL80</accession>
<organism evidence="2 3">
    <name type="scientific">Eragrostis curvula</name>
    <name type="common">weeping love grass</name>
    <dbReference type="NCBI Taxonomy" id="38414"/>
    <lineage>
        <taxon>Eukaryota</taxon>
        <taxon>Viridiplantae</taxon>
        <taxon>Streptophyta</taxon>
        <taxon>Embryophyta</taxon>
        <taxon>Tracheophyta</taxon>
        <taxon>Spermatophyta</taxon>
        <taxon>Magnoliopsida</taxon>
        <taxon>Liliopsida</taxon>
        <taxon>Poales</taxon>
        <taxon>Poaceae</taxon>
        <taxon>PACMAD clade</taxon>
        <taxon>Chloridoideae</taxon>
        <taxon>Eragrostideae</taxon>
        <taxon>Eragrostidinae</taxon>
        <taxon>Eragrostis</taxon>
    </lineage>
</organism>
<dbReference type="PANTHER" id="PTHR11206">
    <property type="entry name" value="MULTIDRUG RESISTANCE PROTEIN"/>
    <property type="match status" value="1"/>
</dbReference>
<evidence type="ECO:0008006" key="4">
    <source>
        <dbReference type="Google" id="ProtNLM"/>
    </source>
</evidence>
<dbReference type="AlphaFoldDB" id="A0A5J9SL80"/>
<evidence type="ECO:0000256" key="1">
    <source>
        <dbReference type="SAM" id="Phobius"/>
    </source>
</evidence>